<accession>A0A2N6VBF0</accession>
<evidence type="ECO:0000313" key="8">
    <source>
        <dbReference type="EMBL" id="UYF70418.1"/>
    </source>
</evidence>
<dbReference type="InterPro" id="IPR019887">
    <property type="entry name" value="Tscrpt_reg_AsnC/Lrp_C"/>
</dbReference>
<dbReference type="EMBL" id="CP068176">
    <property type="protein sequence ID" value="QQT85559.1"/>
    <property type="molecule type" value="Genomic_DNA"/>
</dbReference>
<proteinExistence type="predicted"/>
<dbReference type="EMBL" id="CP089051">
    <property type="protein sequence ID" value="UYF70418.1"/>
    <property type="molecule type" value="Genomic_DNA"/>
</dbReference>
<dbReference type="PROSITE" id="PS50956">
    <property type="entry name" value="HTH_ASNC_2"/>
    <property type="match status" value="1"/>
</dbReference>
<sequence>MSLDRVDLKILDILQEDGKISNTKLAEEVNLSATAVMARVQKLTKEQFIIGYEAKLNAEKLHASFLVFVEVLLDKTTANGLNEFIEAVAEYPEIVECHMTSGGFDFLMKVRSANMEEYRKFAGEILWQLPGVKETRSYPVMQVVKETSKIKLPKRNIKKGTS</sequence>
<evidence type="ECO:0000313" key="10">
    <source>
        <dbReference type="Proteomes" id="UP000595320"/>
    </source>
</evidence>
<dbReference type="Pfam" id="PF01037">
    <property type="entry name" value="AsnC_trans_reg"/>
    <property type="match status" value="1"/>
</dbReference>
<evidence type="ECO:0000256" key="4">
    <source>
        <dbReference type="ARBA" id="ARBA00023163"/>
    </source>
</evidence>
<dbReference type="GO" id="GO:0043565">
    <property type="term" value="F:sequence-specific DNA binding"/>
    <property type="evidence" value="ECO:0007669"/>
    <property type="project" value="InterPro"/>
</dbReference>
<dbReference type="GeneID" id="66212681"/>
<dbReference type="PANTHER" id="PTHR30154:SF0">
    <property type="entry name" value="LEUCINE-RESPONSIVE REGULATORY PROTEIN"/>
    <property type="match status" value="1"/>
</dbReference>
<dbReference type="GO" id="GO:0005829">
    <property type="term" value="C:cytosol"/>
    <property type="evidence" value="ECO:0007669"/>
    <property type="project" value="TreeGrafter"/>
</dbReference>
<dbReference type="InterPro" id="IPR000485">
    <property type="entry name" value="AsnC-type_HTH_dom"/>
</dbReference>
<keyword evidence="3" id="KW-0010">Activator</keyword>
<dbReference type="Proteomes" id="UP000595320">
    <property type="component" value="Chromosome"/>
</dbReference>
<dbReference type="EMBL" id="CP089044">
    <property type="protein sequence ID" value="UYF73927.1"/>
    <property type="molecule type" value="Genomic_DNA"/>
</dbReference>
<dbReference type="Pfam" id="PF13404">
    <property type="entry name" value="HTH_AsnC-type"/>
    <property type="match status" value="1"/>
</dbReference>
<keyword evidence="2" id="KW-0238">DNA-binding</keyword>
<feature type="domain" description="HTH asnC-type" evidence="6">
    <location>
        <begin position="3"/>
        <end position="82"/>
    </location>
</feature>
<dbReference type="RefSeq" id="WP_004998069.1">
    <property type="nucleotide sequence ID" value="NZ_AP018824.1"/>
</dbReference>
<evidence type="ECO:0000259" key="6">
    <source>
        <dbReference type="PROSITE" id="PS50956"/>
    </source>
</evidence>
<keyword evidence="1" id="KW-0805">Transcription regulation</keyword>
<dbReference type="STRING" id="108980.GCA_000934145_02665"/>
<dbReference type="GO" id="GO:0043200">
    <property type="term" value="P:response to amino acid"/>
    <property type="evidence" value="ECO:0007669"/>
    <property type="project" value="TreeGrafter"/>
</dbReference>
<dbReference type="InterPro" id="IPR019888">
    <property type="entry name" value="Tscrpt_reg_AsnC-like"/>
</dbReference>
<dbReference type="AlphaFoldDB" id="A0A2N6VBF0"/>
<reference evidence="8" key="2">
    <citation type="journal article" date="2022" name="J Glob Antimicrob Resist">
        <title>Comparative analysis of IMP-4- and OXA-58-containing plasmids of three carbapenemase-producing Acinetobacter ursingii strains in the Netherlands.</title>
        <authorList>
            <person name="Hendrickx A.P.A."/>
            <person name="Schade R.P."/>
            <person name="Landman F."/>
            <person name="Bosch T."/>
            <person name="Schouls L.M."/>
            <person name="van Dijk K."/>
        </authorList>
    </citation>
    <scope>NUCLEOTIDE SEQUENCE</scope>
    <source>
        <strain evidence="8">RIVM_C010559</strain>
        <strain evidence="9">RIVM_C010761</strain>
    </source>
</reference>
<dbReference type="PRINTS" id="PR00033">
    <property type="entry name" value="HTHASNC"/>
</dbReference>
<evidence type="ECO:0000256" key="2">
    <source>
        <dbReference type="ARBA" id="ARBA00023125"/>
    </source>
</evidence>
<dbReference type="InterPro" id="IPR011008">
    <property type="entry name" value="Dimeric_a/b-barrel"/>
</dbReference>
<dbReference type="Proteomes" id="UP001164064">
    <property type="component" value="Chromosome"/>
</dbReference>
<evidence type="ECO:0000256" key="3">
    <source>
        <dbReference type="ARBA" id="ARBA00023159"/>
    </source>
</evidence>
<dbReference type="InterPro" id="IPR036390">
    <property type="entry name" value="WH_DNA-bd_sf"/>
</dbReference>
<dbReference type="SUPFAM" id="SSF46785">
    <property type="entry name" value="Winged helix' DNA-binding domain"/>
    <property type="match status" value="1"/>
</dbReference>
<evidence type="ECO:0000256" key="5">
    <source>
        <dbReference type="ARBA" id="ARBA00039227"/>
    </source>
</evidence>
<evidence type="ECO:0000256" key="1">
    <source>
        <dbReference type="ARBA" id="ARBA00023015"/>
    </source>
</evidence>
<name>A0A2N6VBF0_9GAMM</name>
<dbReference type="InterPro" id="IPR036388">
    <property type="entry name" value="WH-like_DNA-bd_sf"/>
</dbReference>
<gene>
    <name evidence="7" type="ORF">I6I53_11680</name>
    <name evidence="9" type="ORF">LSO58_08475</name>
    <name evidence="8" type="ORF">LSO60_08910</name>
</gene>
<dbReference type="SMART" id="SM00344">
    <property type="entry name" value="HTH_ASNC"/>
    <property type="match status" value="1"/>
</dbReference>
<dbReference type="PANTHER" id="PTHR30154">
    <property type="entry name" value="LEUCINE-RESPONSIVE REGULATORY PROTEIN"/>
    <property type="match status" value="1"/>
</dbReference>
<keyword evidence="4" id="KW-0804">Transcription</keyword>
<protein>
    <recommendedName>
        <fullName evidence="5">Leucine-responsive regulatory protein</fullName>
    </recommendedName>
</protein>
<evidence type="ECO:0000313" key="7">
    <source>
        <dbReference type="EMBL" id="QQT85559.1"/>
    </source>
</evidence>
<dbReference type="Gene3D" id="1.10.10.10">
    <property type="entry name" value="Winged helix-like DNA-binding domain superfamily/Winged helix DNA-binding domain"/>
    <property type="match status" value="1"/>
</dbReference>
<evidence type="ECO:0000313" key="9">
    <source>
        <dbReference type="EMBL" id="UYF73927.1"/>
    </source>
</evidence>
<dbReference type="Proteomes" id="UP001164081">
    <property type="component" value="Chromosome"/>
</dbReference>
<dbReference type="Gene3D" id="3.30.70.920">
    <property type="match status" value="1"/>
</dbReference>
<dbReference type="SUPFAM" id="SSF54909">
    <property type="entry name" value="Dimeric alpha+beta barrel"/>
    <property type="match status" value="1"/>
</dbReference>
<organism evidence="7 10">
    <name type="scientific">Acinetobacter ursingii</name>
    <dbReference type="NCBI Taxonomy" id="108980"/>
    <lineage>
        <taxon>Bacteria</taxon>
        <taxon>Pseudomonadati</taxon>
        <taxon>Pseudomonadota</taxon>
        <taxon>Gammaproteobacteria</taxon>
        <taxon>Moraxellales</taxon>
        <taxon>Moraxellaceae</taxon>
        <taxon>Acinetobacter</taxon>
    </lineage>
</organism>
<reference evidence="7 10" key="1">
    <citation type="submission" date="2021-01" db="EMBL/GenBank/DDBJ databases">
        <title>FDA dAtabase for Regulatory Grade micrObial Sequences (FDA-ARGOS): Supporting development and validation of Infectious Disease Dx tests.</title>
        <authorList>
            <person name="Sproer C."/>
            <person name="Gronow S."/>
            <person name="Severitt S."/>
            <person name="Schroder I."/>
            <person name="Tallon L."/>
            <person name="Sadzewicz L."/>
            <person name="Zhao X."/>
            <person name="Boylan J."/>
            <person name="Ott S."/>
            <person name="Bowen H."/>
            <person name="Vavikolanu K."/>
            <person name="Mehta A."/>
            <person name="Aluvathingal J."/>
            <person name="Nadendla S."/>
            <person name="Lowell S."/>
            <person name="Myers T."/>
            <person name="Yan Y."/>
            <person name="Sichtig H."/>
        </authorList>
    </citation>
    <scope>NUCLEOTIDE SEQUENCE [LARGE SCALE GENOMIC DNA]</scope>
    <source>
        <strain evidence="7 10">FDAARGOS_1096</strain>
    </source>
</reference>